<keyword evidence="3" id="KW-1185">Reference proteome</keyword>
<evidence type="ECO:0008006" key="4">
    <source>
        <dbReference type="Google" id="ProtNLM"/>
    </source>
</evidence>
<gene>
    <name evidence="2" type="ORF">EYC82_14220</name>
</gene>
<comment type="caution">
    <text evidence="2">The sequence shown here is derived from an EMBL/GenBank/DDBJ whole genome shotgun (WGS) entry which is preliminary data.</text>
</comment>
<organism evidence="2 3">
    <name type="scientific">Candidatus Marimicrobium litorale</name>
    <dbReference type="NCBI Taxonomy" id="2518991"/>
    <lineage>
        <taxon>Bacteria</taxon>
        <taxon>Pseudomonadati</taxon>
        <taxon>Pseudomonadota</taxon>
        <taxon>Gammaproteobacteria</taxon>
        <taxon>Cellvibrionales</taxon>
        <taxon>Halieaceae</taxon>
        <taxon>Marimicrobium</taxon>
    </lineage>
</organism>
<dbReference type="EMBL" id="SHNO01000001">
    <property type="protein sequence ID" value="MCX2978518.1"/>
    <property type="molecule type" value="Genomic_DNA"/>
</dbReference>
<evidence type="ECO:0000256" key="1">
    <source>
        <dbReference type="SAM" id="SignalP"/>
    </source>
</evidence>
<feature type="signal peptide" evidence="1">
    <location>
        <begin position="1"/>
        <end position="28"/>
    </location>
</feature>
<feature type="chain" id="PRO_5046625557" description="Glycine zipper 2TM domain-containing protein" evidence="1">
    <location>
        <begin position="29"/>
        <end position="199"/>
    </location>
</feature>
<evidence type="ECO:0000313" key="3">
    <source>
        <dbReference type="Proteomes" id="UP001143304"/>
    </source>
</evidence>
<evidence type="ECO:0000313" key="2">
    <source>
        <dbReference type="EMBL" id="MCX2978518.1"/>
    </source>
</evidence>
<name>A0ABT3T8B7_9GAMM</name>
<sequence length="199" mass="20851">MLKIKLFKPLSVVALTLSVYMVTTPALAQRTGDSARVTVGTVESAAPVQLQSNSGRNALLGGAVGWALARNKSSGTQAAAALGGAALGGGGTAASEGKNTAMQYTIRTSAGSAIQVITDQTEIRIGDCVLVEESGNNTNVRRKDPAMCRSNSNQVMSQVQGELQDDADQCHQAKQRLFNAKTPDEVEVARQVMEILCND</sequence>
<accession>A0ABT3T8B7</accession>
<reference evidence="2" key="1">
    <citation type="submission" date="2019-02" db="EMBL/GenBank/DDBJ databases">
        <authorList>
            <person name="Li S.-H."/>
        </authorList>
    </citation>
    <scope>NUCLEOTIDE SEQUENCE</scope>
    <source>
        <strain evidence="2">IMCC11814</strain>
    </source>
</reference>
<dbReference type="RefSeq" id="WP_279250214.1">
    <property type="nucleotide sequence ID" value="NZ_SHNO01000001.1"/>
</dbReference>
<dbReference type="Proteomes" id="UP001143304">
    <property type="component" value="Unassembled WGS sequence"/>
</dbReference>
<protein>
    <recommendedName>
        <fullName evidence="4">Glycine zipper 2TM domain-containing protein</fullName>
    </recommendedName>
</protein>
<proteinExistence type="predicted"/>
<keyword evidence="1" id="KW-0732">Signal</keyword>